<feature type="transmembrane region" description="Helical" evidence="1">
    <location>
        <begin position="113"/>
        <end position="136"/>
    </location>
</feature>
<evidence type="ECO:0000256" key="1">
    <source>
        <dbReference type="SAM" id="Phobius"/>
    </source>
</evidence>
<organism evidence="2 3">
    <name type="scientific">Sinomicrobium weinanense</name>
    <dbReference type="NCBI Taxonomy" id="2842200"/>
    <lineage>
        <taxon>Bacteria</taxon>
        <taxon>Pseudomonadati</taxon>
        <taxon>Bacteroidota</taxon>
        <taxon>Flavobacteriia</taxon>
        <taxon>Flavobacteriales</taxon>
        <taxon>Flavobacteriaceae</taxon>
        <taxon>Sinomicrobium</taxon>
    </lineage>
</organism>
<feature type="transmembrane region" description="Helical" evidence="1">
    <location>
        <begin position="222"/>
        <end position="247"/>
    </location>
</feature>
<feature type="transmembrane region" description="Helical" evidence="1">
    <location>
        <begin position="268"/>
        <end position="285"/>
    </location>
</feature>
<sequence>MTTNQLNVIEWHPAEKILFRFVLCYSLFFLFPFPLHYIPFVKHLSQWVSQFWQWLSLWTAEHVFHITEELPLSGRGSGDTTLSYIMVFNRLILSVLATLIWSVFDRKRADYRILFRYLILFLRYSTAFTLLSYGLYKVMPSQFSNLSLFDLIRPYGDSSPMGLMWNFMGYSGTYTIFSGVAEVIAGILLLFRPTVKLGAIISFGVMLNVFMMNMSYDIPVKIYSFHIMFSSVVILTPHLKSLVNFFILNKTAHPQKIIPYTLRKKLNIAGYIFKGIFIIYVVSLSSSRAYSAYTKWGRKAPLPPLYGIYNVQNFIINGDTIPPLMTDTIRWKKLVIDKHNAGIVKMDDKVMGLKKETDTLKHKLTLTSYKDSTLTYDLSYSVKDSMFYANGIHKKDTLQIEFKRTLPEDFLLINRGFHWINEFPFNR</sequence>
<keyword evidence="1" id="KW-0812">Transmembrane</keyword>
<keyword evidence="1" id="KW-0472">Membrane</keyword>
<reference evidence="2 3" key="1">
    <citation type="submission" date="2020-09" db="EMBL/GenBank/DDBJ databases">
        <title>Sinomicrobium weinanense sp. nov., a halophilic bacteria isolated from saline-alkali soil.</title>
        <authorList>
            <person name="Wu P."/>
            <person name="Ren H."/>
            <person name="Mei Y."/>
            <person name="Liang Y."/>
            <person name="Chen Z."/>
        </authorList>
    </citation>
    <scope>NUCLEOTIDE SEQUENCE [LARGE SCALE GENOMIC DNA]</scope>
    <source>
        <strain evidence="2 3">FJxs</strain>
    </source>
</reference>
<keyword evidence="1" id="KW-1133">Transmembrane helix</keyword>
<keyword evidence="3" id="KW-1185">Reference proteome</keyword>
<evidence type="ECO:0008006" key="4">
    <source>
        <dbReference type="Google" id="ProtNLM"/>
    </source>
</evidence>
<dbReference type="RefSeq" id="WP_187965068.1">
    <property type="nucleotide sequence ID" value="NZ_JACVDC010000017.1"/>
</dbReference>
<feature type="transmembrane region" description="Helical" evidence="1">
    <location>
        <begin position="17"/>
        <end position="38"/>
    </location>
</feature>
<dbReference type="Proteomes" id="UP000653730">
    <property type="component" value="Unassembled WGS sequence"/>
</dbReference>
<dbReference type="AlphaFoldDB" id="A0A926JRF6"/>
<evidence type="ECO:0000313" key="2">
    <source>
        <dbReference type="EMBL" id="MBC9795918.1"/>
    </source>
</evidence>
<feature type="transmembrane region" description="Helical" evidence="1">
    <location>
        <begin position="197"/>
        <end position="216"/>
    </location>
</feature>
<feature type="transmembrane region" description="Helical" evidence="1">
    <location>
        <begin position="167"/>
        <end position="190"/>
    </location>
</feature>
<evidence type="ECO:0000313" key="3">
    <source>
        <dbReference type="Proteomes" id="UP000653730"/>
    </source>
</evidence>
<proteinExistence type="predicted"/>
<name>A0A926JRF6_9FLAO</name>
<dbReference type="EMBL" id="JACVDC010000017">
    <property type="protein sequence ID" value="MBC9795918.1"/>
    <property type="molecule type" value="Genomic_DNA"/>
</dbReference>
<feature type="transmembrane region" description="Helical" evidence="1">
    <location>
        <begin position="81"/>
        <end position="101"/>
    </location>
</feature>
<gene>
    <name evidence="2" type="ORF">IBL28_08070</name>
</gene>
<accession>A0A926JRF6</accession>
<protein>
    <recommendedName>
        <fullName evidence="4">DoxX family protein</fullName>
    </recommendedName>
</protein>
<comment type="caution">
    <text evidence="2">The sequence shown here is derived from an EMBL/GenBank/DDBJ whole genome shotgun (WGS) entry which is preliminary data.</text>
</comment>